<reference evidence="1" key="2">
    <citation type="submission" date="2015-06" db="UniProtKB">
        <authorList>
            <consortium name="EnsemblProtists"/>
        </authorList>
    </citation>
    <scope>IDENTIFICATION</scope>
    <source>
        <strain evidence="1">Emoy2</strain>
    </source>
</reference>
<proteinExistence type="predicted"/>
<reference evidence="2" key="1">
    <citation type="journal article" date="2010" name="Science">
        <title>Signatures of adaptation to obligate biotrophy in the Hyaloperonospora arabidopsidis genome.</title>
        <authorList>
            <person name="Baxter L."/>
            <person name="Tripathy S."/>
            <person name="Ishaque N."/>
            <person name="Boot N."/>
            <person name="Cabral A."/>
            <person name="Kemen E."/>
            <person name="Thines M."/>
            <person name="Ah-Fong A."/>
            <person name="Anderson R."/>
            <person name="Badejoko W."/>
            <person name="Bittner-Eddy P."/>
            <person name="Boore J.L."/>
            <person name="Chibucos M.C."/>
            <person name="Coates M."/>
            <person name="Dehal P."/>
            <person name="Delehaunty K."/>
            <person name="Dong S."/>
            <person name="Downton P."/>
            <person name="Dumas B."/>
            <person name="Fabro G."/>
            <person name="Fronick C."/>
            <person name="Fuerstenberg S.I."/>
            <person name="Fulton L."/>
            <person name="Gaulin E."/>
            <person name="Govers F."/>
            <person name="Hughes L."/>
            <person name="Humphray S."/>
            <person name="Jiang R.H."/>
            <person name="Judelson H."/>
            <person name="Kamoun S."/>
            <person name="Kyung K."/>
            <person name="Meijer H."/>
            <person name="Minx P."/>
            <person name="Morris P."/>
            <person name="Nelson J."/>
            <person name="Phuntumart V."/>
            <person name="Qutob D."/>
            <person name="Rehmany A."/>
            <person name="Rougon-Cardoso A."/>
            <person name="Ryden P."/>
            <person name="Torto-Alalibo T."/>
            <person name="Studholme D."/>
            <person name="Wang Y."/>
            <person name="Win J."/>
            <person name="Wood J."/>
            <person name="Clifton S.W."/>
            <person name="Rogers J."/>
            <person name="Van den Ackerveken G."/>
            <person name="Jones J.D."/>
            <person name="McDowell J.M."/>
            <person name="Beynon J."/>
            <person name="Tyler B.M."/>
        </authorList>
    </citation>
    <scope>NUCLEOTIDE SEQUENCE [LARGE SCALE GENOMIC DNA]</scope>
    <source>
        <strain evidence="2">Emoy2</strain>
    </source>
</reference>
<accession>M4B6L2</accession>
<evidence type="ECO:0000313" key="2">
    <source>
        <dbReference type="Proteomes" id="UP000011713"/>
    </source>
</evidence>
<dbReference type="EMBL" id="JH598637">
    <property type="status" value="NOT_ANNOTATED_CDS"/>
    <property type="molecule type" value="Genomic_DNA"/>
</dbReference>
<sequence>MPMATGLSSELRTDDVQQLWMLACLLAQRNLVTQTAQCLEHETQLRLLKAKFLLQQQLKVERSAKNRKLLEILVEGLQVAAKYDDPVAAGFSKYFEVKMKACLVRMHAATVAKKYGTDRDGIDRFVENLRYLRTTLPSFINKSFLEPASIDFHVHHLIITGFYYLRTGALTKMAPLLEQANMLTNDIGINLSHKQAGSTKESFLITILDSMRVSVVACSDPKEACDLAMKNVLLVQANLQAQGQPAVRLLLIATLFDMLHVYCRLLGLQCRYADMGASIVQMTTLFATYKVDLERTVLYRVFLARCHMLIAKFATAIGKVKDACAHLNFVVDKVLPALTVGEASYPDAYLIVWVDALEVATYCCGAGTLKCLPSSSSVLKGAQIEQIYPSRVLLQWAARVLTQDGLQNQIRQCCNVELRAKYDLALAKWMWATESSSNEAEGGSSGRTACYTEHTKLEALRPTAFTLLHQSLQHVKANVRCCETTSEIMALFGPQLAAGGEVEQAESMLENAIRITLHTKNVLLQTRLLVDVFELYTNKGLPKAQAAAAAKYEKKLAVLQRRIAAAQDQETTIAALMRWTVGGSN</sequence>
<dbReference type="AlphaFoldDB" id="M4B6L2"/>
<dbReference type="EnsemblProtists" id="HpaT801913">
    <property type="protein sequence ID" value="HpaP801913"/>
    <property type="gene ID" value="HpaG801913"/>
</dbReference>
<dbReference type="Proteomes" id="UP000011713">
    <property type="component" value="Unassembled WGS sequence"/>
</dbReference>
<protein>
    <submittedName>
        <fullName evidence="1">Uncharacterized protein</fullName>
    </submittedName>
</protein>
<evidence type="ECO:0000313" key="1">
    <source>
        <dbReference type="EnsemblProtists" id="HpaP801913"/>
    </source>
</evidence>
<dbReference type="InParanoid" id="M4B6L2"/>
<organism evidence="1 2">
    <name type="scientific">Hyaloperonospora arabidopsidis (strain Emoy2)</name>
    <name type="common">Downy mildew agent</name>
    <name type="synonym">Peronospora arabidopsidis</name>
    <dbReference type="NCBI Taxonomy" id="559515"/>
    <lineage>
        <taxon>Eukaryota</taxon>
        <taxon>Sar</taxon>
        <taxon>Stramenopiles</taxon>
        <taxon>Oomycota</taxon>
        <taxon>Peronosporomycetes</taxon>
        <taxon>Peronosporales</taxon>
        <taxon>Peronosporaceae</taxon>
        <taxon>Hyaloperonospora</taxon>
    </lineage>
</organism>
<dbReference type="eggNOG" id="ENOG502RINS">
    <property type="taxonomic scope" value="Eukaryota"/>
</dbReference>
<dbReference type="VEuPathDB" id="FungiDB:HpaG801913"/>
<dbReference type="HOGENOM" id="CLU_459019_0_0_1"/>
<name>M4B6L2_HYAAE</name>
<dbReference type="OMA" id="RYADMGA"/>
<keyword evidence="2" id="KW-1185">Reference proteome</keyword>